<dbReference type="GO" id="GO:0005615">
    <property type="term" value="C:extracellular space"/>
    <property type="evidence" value="ECO:0000318"/>
    <property type="project" value="GO_Central"/>
</dbReference>
<keyword evidence="3" id="KW-0732">Signal</keyword>
<dbReference type="AlphaFoldDB" id="A0A9J7KU64"/>
<sequence length="249" mass="27726">MGSGNLEVPYPARVAGRDRLGIIAALLVAVLIVFVCFVTMFVLVKQGVELGEMKSQMAQLNEMKAQLSHLRNMEAQLVQELRQWKEHLDMQVSPQGPSVHEQQNGAGRGKSATFLYGAEVHRRAKSNIGNFANKITLATTLGDCAAYHAAGHTTSGVYTLDLSSTSVEAYCDMENQGGGWTVIQRRQDGSVPFNRTWEEYKLGFGNLSGEYWLGNENIHLLTKRKNYKLRVVLEDFSGATRFAEYSTFR</sequence>
<dbReference type="KEGG" id="bfo:118411426"/>
<dbReference type="PANTHER" id="PTHR47221">
    <property type="entry name" value="FIBRINOGEN ALPHA CHAIN"/>
    <property type="match status" value="1"/>
</dbReference>
<dbReference type="InterPro" id="IPR036056">
    <property type="entry name" value="Fibrinogen-like_C"/>
</dbReference>
<gene>
    <name evidence="11" type="primary">LOC118411426</name>
</gene>
<reference evidence="10" key="1">
    <citation type="journal article" date="2020" name="Nat. Ecol. Evol.">
        <title>Deeply conserved synteny resolves early events in vertebrate evolution.</title>
        <authorList>
            <person name="Simakov O."/>
            <person name="Marletaz F."/>
            <person name="Yue J.X."/>
            <person name="O'Connell B."/>
            <person name="Jenkins J."/>
            <person name="Brandt A."/>
            <person name="Calef R."/>
            <person name="Tung C.H."/>
            <person name="Huang T.K."/>
            <person name="Schmutz J."/>
            <person name="Satoh N."/>
            <person name="Yu J.K."/>
            <person name="Putnam N.H."/>
            <person name="Green R.E."/>
            <person name="Rokhsar D.S."/>
        </authorList>
    </citation>
    <scope>NUCLEOTIDE SEQUENCE [LARGE SCALE GENOMIC DNA]</scope>
    <source>
        <strain evidence="10">S238N-H82</strain>
    </source>
</reference>
<dbReference type="RefSeq" id="XP_035669599.1">
    <property type="nucleotide sequence ID" value="XM_035813706.1"/>
</dbReference>
<dbReference type="Proteomes" id="UP000001554">
    <property type="component" value="Chromosome 3"/>
</dbReference>
<keyword evidence="10" id="KW-1185">Reference proteome</keyword>
<organism evidence="10 11">
    <name type="scientific">Branchiostoma floridae</name>
    <name type="common">Florida lancelet</name>
    <name type="synonym">Amphioxus</name>
    <dbReference type="NCBI Taxonomy" id="7739"/>
    <lineage>
        <taxon>Eukaryota</taxon>
        <taxon>Metazoa</taxon>
        <taxon>Chordata</taxon>
        <taxon>Cephalochordata</taxon>
        <taxon>Leptocardii</taxon>
        <taxon>Amphioxiformes</taxon>
        <taxon>Branchiostomatidae</taxon>
        <taxon>Branchiostoma</taxon>
    </lineage>
</organism>
<evidence type="ECO:0000256" key="6">
    <source>
        <dbReference type="ARBA" id="ARBA00023180"/>
    </source>
</evidence>
<feature type="domain" description="Fibrinogen C-terminal" evidence="9">
    <location>
        <begin position="135"/>
        <end position="249"/>
    </location>
</feature>
<dbReference type="GeneID" id="118411426"/>
<keyword evidence="4 7" id="KW-0175">Coiled coil</keyword>
<dbReference type="PANTHER" id="PTHR47221:SF6">
    <property type="entry name" value="FIBRINOGEN ALPHA CHAIN"/>
    <property type="match status" value="1"/>
</dbReference>
<keyword evidence="8" id="KW-1133">Transmembrane helix</keyword>
<evidence type="ECO:0000256" key="5">
    <source>
        <dbReference type="ARBA" id="ARBA00023157"/>
    </source>
</evidence>
<dbReference type="Pfam" id="PF00147">
    <property type="entry name" value="Fibrinogen_C"/>
    <property type="match status" value="1"/>
</dbReference>
<protein>
    <submittedName>
        <fullName evidence="11">Angiopoietin-2-like</fullName>
    </submittedName>
</protein>
<evidence type="ECO:0000256" key="2">
    <source>
        <dbReference type="ARBA" id="ARBA00022525"/>
    </source>
</evidence>
<keyword evidence="2" id="KW-0964">Secreted</keyword>
<evidence type="ECO:0000256" key="7">
    <source>
        <dbReference type="SAM" id="Coils"/>
    </source>
</evidence>
<reference evidence="11" key="2">
    <citation type="submission" date="2025-08" db="UniProtKB">
        <authorList>
            <consortium name="RefSeq"/>
        </authorList>
    </citation>
    <scope>IDENTIFICATION</scope>
    <source>
        <strain evidence="11">S238N-H82</strain>
        <tissue evidence="11">Testes</tissue>
    </source>
</reference>
<keyword evidence="5" id="KW-1015">Disulfide bond</keyword>
<dbReference type="NCBIfam" id="NF040941">
    <property type="entry name" value="GGGWT_bact"/>
    <property type="match status" value="1"/>
</dbReference>
<dbReference type="SMART" id="SM00186">
    <property type="entry name" value="FBG"/>
    <property type="match status" value="1"/>
</dbReference>
<dbReference type="PROSITE" id="PS51406">
    <property type="entry name" value="FIBRINOGEN_C_2"/>
    <property type="match status" value="1"/>
</dbReference>
<proteinExistence type="predicted"/>
<feature type="transmembrane region" description="Helical" evidence="8">
    <location>
        <begin position="20"/>
        <end position="44"/>
    </location>
</feature>
<evidence type="ECO:0000256" key="3">
    <source>
        <dbReference type="ARBA" id="ARBA00022729"/>
    </source>
</evidence>
<comment type="subcellular location">
    <subcellularLocation>
        <location evidence="1">Secreted</location>
    </subcellularLocation>
</comment>
<dbReference type="InterPro" id="IPR014716">
    <property type="entry name" value="Fibrinogen_a/b/g_C_1"/>
</dbReference>
<evidence type="ECO:0000259" key="9">
    <source>
        <dbReference type="PROSITE" id="PS51406"/>
    </source>
</evidence>
<feature type="coiled-coil region" evidence="7">
    <location>
        <begin position="50"/>
        <end position="80"/>
    </location>
</feature>
<evidence type="ECO:0000313" key="11">
    <source>
        <dbReference type="RefSeq" id="XP_035669599.1"/>
    </source>
</evidence>
<evidence type="ECO:0000256" key="4">
    <source>
        <dbReference type="ARBA" id="ARBA00023054"/>
    </source>
</evidence>
<evidence type="ECO:0000256" key="1">
    <source>
        <dbReference type="ARBA" id="ARBA00004613"/>
    </source>
</evidence>
<dbReference type="Gene3D" id="3.90.215.10">
    <property type="entry name" value="Gamma Fibrinogen, chain A, domain 1"/>
    <property type="match status" value="1"/>
</dbReference>
<evidence type="ECO:0000313" key="10">
    <source>
        <dbReference type="Proteomes" id="UP000001554"/>
    </source>
</evidence>
<keyword evidence="8" id="KW-0472">Membrane</keyword>
<evidence type="ECO:0000256" key="8">
    <source>
        <dbReference type="SAM" id="Phobius"/>
    </source>
</evidence>
<dbReference type="InterPro" id="IPR037579">
    <property type="entry name" value="FIB_ANG-like"/>
</dbReference>
<name>A0A9J7KU64_BRAFL</name>
<keyword evidence="6" id="KW-0325">Glycoprotein</keyword>
<accession>A0A9J7KU64</accession>
<dbReference type="OrthoDB" id="7871457at2759"/>
<dbReference type="SUPFAM" id="SSF56496">
    <property type="entry name" value="Fibrinogen C-terminal domain-like"/>
    <property type="match status" value="1"/>
</dbReference>
<dbReference type="InterPro" id="IPR002181">
    <property type="entry name" value="Fibrinogen_a/b/g_C_dom"/>
</dbReference>
<keyword evidence="8" id="KW-0812">Transmembrane</keyword>